<feature type="transmembrane region" description="Helical" evidence="8">
    <location>
        <begin position="659"/>
        <end position="680"/>
    </location>
</feature>
<dbReference type="GO" id="GO:0005783">
    <property type="term" value="C:endoplasmic reticulum"/>
    <property type="evidence" value="ECO:0007669"/>
    <property type="project" value="TreeGrafter"/>
</dbReference>
<keyword evidence="2" id="KW-0597">Phosphoprotein</keyword>
<feature type="compositionally biased region" description="Low complexity" evidence="7">
    <location>
        <begin position="145"/>
        <end position="156"/>
    </location>
</feature>
<dbReference type="AlphaFoldDB" id="A0A9P6D191"/>
<protein>
    <recommendedName>
        <fullName evidence="13">Man1/Src1 C-terminal domain-containing protein</fullName>
    </recommendedName>
</protein>
<comment type="subcellular location">
    <subcellularLocation>
        <location evidence="1">Nucleus inner membrane</location>
    </subcellularLocation>
</comment>
<keyword evidence="3 8" id="KW-0812">Transmembrane</keyword>
<evidence type="ECO:0000256" key="3">
    <source>
        <dbReference type="ARBA" id="ARBA00022692"/>
    </source>
</evidence>
<evidence type="ECO:0000259" key="10">
    <source>
        <dbReference type="Pfam" id="PF12949"/>
    </source>
</evidence>
<evidence type="ECO:0000256" key="7">
    <source>
        <dbReference type="SAM" id="MobiDB-lite"/>
    </source>
</evidence>
<evidence type="ECO:0000256" key="6">
    <source>
        <dbReference type="ARBA" id="ARBA00023242"/>
    </source>
</evidence>
<proteinExistence type="predicted"/>
<evidence type="ECO:0000313" key="11">
    <source>
        <dbReference type="EMBL" id="KAF9480129.1"/>
    </source>
</evidence>
<sequence length="797" mass="88376">MSRMTAAQVISLGDYLEPDFDPNSLTVSQLLGVLGYHNTPYPTPYTKAKLVHVFNNEVKPRAVKYKRERLKKQNSIASEDGITDGHTGQPLGSKGKEPLARRSSRRLSQAPASVDTSPIQPEAFPEPPKRRRYSAQPALGGGGSSRRVMPVPVPVMEESEPEEEEEELLPPKKVGRTKKLTSAAAGRRVSLKSGGEDSGWEDNNIFQSGAESSSPVRPSPVLPRVSRPSIGTRKTRKSTSAPPQMVDSSPIRAENTAQSPIQSPFRAPVAPLTYKFSPPLNPRFTPIREFSPGQSSIHEPEEFPEEVHNAPEENVASQDEIVALAREKGYNKDKESEIDEALSRLISENASVYEPTPVEEEEERLTLLQRLGLIIVWFSIVASTYAFFSYKMDSAAIGFCDRGSNTSRALEHILAHRTALETCTKEGRPFLRSNNSSSAEVDTPCPLPPLFPLPHPNTCTPCPDHATCEQFTVTCDSGYLLKPHLLLAFIPVSPSQSMLTTSHAPSLSKAFFQAFSSVTSGVPGFGSVGLPPRCLEDPQRKRHIGALGKAIESMLGRERGRRACHGERVNATEPAVGPEAAVRWGIELTKLKELFRQSASPSILPVFDDMFEEAIQQLSQWGGVFVSETPEGVRYVAHKTPEMTWDCVILVKTRDLWEAWRSTVLVSILAILIVIGLRVSMTQRQKENRRIAGLVQVALDTLRNQEMAHYTDPLTAPQPYLSSIQLRDLVLQDEHSVNIRRRLWERVEHVVESNANVRANLEEIEGGDEMRVWRWVGSAGTGRTPARKEREVVHEEE</sequence>
<dbReference type="OrthoDB" id="5376590at2759"/>
<organism evidence="11 12">
    <name type="scientific">Pholiota conissans</name>
    <dbReference type="NCBI Taxonomy" id="109636"/>
    <lineage>
        <taxon>Eukaryota</taxon>
        <taxon>Fungi</taxon>
        <taxon>Dikarya</taxon>
        <taxon>Basidiomycota</taxon>
        <taxon>Agaricomycotina</taxon>
        <taxon>Agaricomycetes</taxon>
        <taxon>Agaricomycetidae</taxon>
        <taxon>Agaricales</taxon>
        <taxon>Agaricineae</taxon>
        <taxon>Strophariaceae</taxon>
        <taxon>Pholiota</taxon>
    </lineage>
</organism>
<dbReference type="InterPro" id="IPR044780">
    <property type="entry name" value="Heh2/Src1"/>
</dbReference>
<evidence type="ECO:0008006" key="13">
    <source>
        <dbReference type="Google" id="ProtNLM"/>
    </source>
</evidence>
<feature type="domain" description="Man1/Src1-like C-terminal" evidence="9">
    <location>
        <begin position="380"/>
        <end position="778"/>
    </location>
</feature>
<evidence type="ECO:0000256" key="2">
    <source>
        <dbReference type="ARBA" id="ARBA00022553"/>
    </source>
</evidence>
<dbReference type="Pfam" id="PF12949">
    <property type="entry name" value="HeH"/>
    <property type="match status" value="1"/>
</dbReference>
<dbReference type="PANTHER" id="PTHR47808">
    <property type="entry name" value="INNER NUCLEAR MEMBRANE PROTEIN HEH2-RELATED"/>
    <property type="match status" value="1"/>
</dbReference>
<evidence type="ECO:0000259" key="9">
    <source>
        <dbReference type="Pfam" id="PF09402"/>
    </source>
</evidence>
<dbReference type="PANTHER" id="PTHR47808:SF2">
    <property type="entry name" value="LEM DOMAIN-CONTAINING PROTEIN 2"/>
    <property type="match status" value="1"/>
</dbReference>
<keyword evidence="5 8" id="KW-0472">Membrane</keyword>
<accession>A0A9P6D191</accession>
<reference evidence="11" key="1">
    <citation type="submission" date="2020-11" db="EMBL/GenBank/DDBJ databases">
        <authorList>
            <consortium name="DOE Joint Genome Institute"/>
            <person name="Ahrendt S."/>
            <person name="Riley R."/>
            <person name="Andreopoulos W."/>
            <person name="Labutti K."/>
            <person name="Pangilinan J."/>
            <person name="Ruiz-Duenas F.J."/>
            <person name="Barrasa J.M."/>
            <person name="Sanchez-Garcia M."/>
            <person name="Camarero S."/>
            <person name="Miyauchi S."/>
            <person name="Serrano A."/>
            <person name="Linde D."/>
            <person name="Babiker R."/>
            <person name="Drula E."/>
            <person name="Ayuso-Fernandez I."/>
            <person name="Pacheco R."/>
            <person name="Padilla G."/>
            <person name="Ferreira P."/>
            <person name="Barriuso J."/>
            <person name="Kellner H."/>
            <person name="Castanera R."/>
            <person name="Alfaro M."/>
            <person name="Ramirez L."/>
            <person name="Pisabarro A.G."/>
            <person name="Kuo A."/>
            <person name="Tritt A."/>
            <person name="Lipzen A."/>
            <person name="He G."/>
            <person name="Yan M."/>
            <person name="Ng V."/>
            <person name="Cullen D."/>
            <person name="Martin F."/>
            <person name="Rosso M.-N."/>
            <person name="Henrissat B."/>
            <person name="Hibbett D."/>
            <person name="Martinez A.T."/>
            <person name="Grigoriev I.V."/>
        </authorList>
    </citation>
    <scope>NUCLEOTIDE SEQUENCE</scope>
    <source>
        <strain evidence="11">CIRM-BRFM 674</strain>
    </source>
</reference>
<feature type="domain" description="HeH/LEM" evidence="10">
    <location>
        <begin position="22"/>
        <end position="56"/>
    </location>
</feature>
<evidence type="ECO:0000313" key="12">
    <source>
        <dbReference type="Proteomes" id="UP000807469"/>
    </source>
</evidence>
<dbReference type="GO" id="GO:0003682">
    <property type="term" value="F:chromatin binding"/>
    <property type="evidence" value="ECO:0007669"/>
    <property type="project" value="InterPro"/>
</dbReference>
<dbReference type="GO" id="GO:0071763">
    <property type="term" value="P:nuclear membrane organization"/>
    <property type="evidence" value="ECO:0007669"/>
    <property type="project" value="TreeGrafter"/>
</dbReference>
<feature type="compositionally biased region" description="Acidic residues" evidence="7">
    <location>
        <begin position="157"/>
        <end position="168"/>
    </location>
</feature>
<keyword evidence="12" id="KW-1185">Reference proteome</keyword>
<dbReference type="Proteomes" id="UP000807469">
    <property type="component" value="Unassembled WGS sequence"/>
</dbReference>
<dbReference type="EMBL" id="MU155200">
    <property type="protein sequence ID" value="KAF9480129.1"/>
    <property type="molecule type" value="Genomic_DNA"/>
</dbReference>
<dbReference type="InterPro" id="IPR041885">
    <property type="entry name" value="MAN1_winged_helix_dom"/>
</dbReference>
<feature type="region of interest" description="Disordered" evidence="7">
    <location>
        <begin position="74"/>
        <end position="266"/>
    </location>
</feature>
<gene>
    <name evidence="11" type="ORF">BDN70DRAFT_878017</name>
</gene>
<dbReference type="GO" id="GO:0034399">
    <property type="term" value="C:nuclear periphery"/>
    <property type="evidence" value="ECO:0007669"/>
    <property type="project" value="TreeGrafter"/>
</dbReference>
<dbReference type="Gene3D" id="1.10.10.1180">
    <property type="entry name" value="MAN1, winged-helix domain"/>
    <property type="match status" value="1"/>
</dbReference>
<keyword evidence="4 8" id="KW-1133">Transmembrane helix</keyword>
<dbReference type="InterPro" id="IPR025856">
    <property type="entry name" value="HeH/LEM_domain"/>
</dbReference>
<evidence type="ECO:0000256" key="5">
    <source>
        <dbReference type="ARBA" id="ARBA00023136"/>
    </source>
</evidence>
<comment type="caution">
    <text evidence="11">The sequence shown here is derived from an EMBL/GenBank/DDBJ whole genome shotgun (WGS) entry which is preliminary data.</text>
</comment>
<dbReference type="Pfam" id="PF09402">
    <property type="entry name" value="MSC"/>
    <property type="match status" value="1"/>
</dbReference>
<keyword evidence="6" id="KW-0539">Nucleus</keyword>
<dbReference type="GO" id="GO:0005637">
    <property type="term" value="C:nuclear inner membrane"/>
    <property type="evidence" value="ECO:0007669"/>
    <property type="project" value="UniProtKB-SubCell"/>
</dbReference>
<evidence type="ECO:0000256" key="4">
    <source>
        <dbReference type="ARBA" id="ARBA00022989"/>
    </source>
</evidence>
<name>A0A9P6D191_9AGAR</name>
<evidence type="ECO:0000256" key="1">
    <source>
        <dbReference type="ARBA" id="ARBA00004540"/>
    </source>
</evidence>
<dbReference type="InterPro" id="IPR018996">
    <property type="entry name" value="Man1/Src1-like_C"/>
</dbReference>
<evidence type="ECO:0000256" key="8">
    <source>
        <dbReference type="SAM" id="Phobius"/>
    </source>
</evidence>